<keyword evidence="2" id="KW-1185">Reference proteome</keyword>
<dbReference type="Proteomes" id="UP000605848">
    <property type="component" value="Unassembled WGS sequence"/>
</dbReference>
<dbReference type="RefSeq" id="WP_202057485.1">
    <property type="nucleotide sequence ID" value="NZ_JAEQMY010000008.1"/>
</dbReference>
<gene>
    <name evidence="1" type="ORF">JKG68_07310</name>
</gene>
<name>A0A936Z7B9_9HYPH</name>
<protein>
    <submittedName>
        <fullName evidence="1">Uncharacterized protein</fullName>
    </submittedName>
</protein>
<dbReference type="EMBL" id="JAEQMY010000008">
    <property type="protein sequence ID" value="MBL0403766.1"/>
    <property type="molecule type" value="Genomic_DNA"/>
</dbReference>
<evidence type="ECO:0000313" key="1">
    <source>
        <dbReference type="EMBL" id="MBL0403766.1"/>
    </source>
</evidence>
<accession>A0A936Z7B9</accession>
<proteinExistence type="predicted"/>
<dbReference type="AlphaFoldDB" id="A0A936Z7B9"/>
<evidence type="ECO:0000313" key="2">
    <source>
        <dbReference type="Proteomes" id="UP000605848"/>
    </source>
</evidence>
<comment type="caution">
    <text evidence="1">The sequence shown here is derived from an EMBL/GenBank/DDBJ whole genome shotgun (WGS) entry which is preliminary data.</text>
</comment>
<reference evidence="1" key="1">
    <citation type="submission" date="2021-01" db="EMBL/GenBank/DDBJ databases">
        <title>Microvirga sp.</title>
        <authorList>
            <person name="Kim M.K."/>
        </authorList>
    </citation>
    <scope>NUCLEOTIDE SEQUENCE</scope>
    <source>
        <strain evidence="1">5420S-16</strain>
    </source>
</reference>
<sequence>MPPLNTITYLQVALWDNLGNEKPTKSGRKNGAGTRFKMDIEMWDVPAEKISKRKGRIPFVRNVQLRTVKEFRTMIKGAVKRKKLTADYGELLEQFINESPHDCMLGHVIDNHGGYNYHLTQFIRATFDSDGVPTLEIFNSGDCIVVDSFTDRFASGFIKYTAFRDFCGYQEYKRNK</sequence>
<organism evidence="1 2">
    <name type="scientific">Microvirga aerilata</name>
    <dbReference type="NCBI Taxonomy" id="670292"/>
    <lineage>
        <taxon>Bacteria</taxon>
        <taxon>Pseudomonadati</taxon>
        <taxon>Pseudomonadota</taxon>
        <taxon>Alphaproteobacteria</taxon>
        <taxon>Hyphomicrobiales</taxon>
        <taxon>Methylobacteriaceae</taxon>
        <taxon>Microvirga</taxon>
    </lineage>
</organism>